<evidence type="ECO:0000256" key="7">
    <source>
        <dbReference type="ARBA" id="ARBA00023239"/>
    </source>
</evidence>
<evidence type="ECO:0000256" key="2">
    <source>
        <dbReference type="ARBA" id="ARBA00004709"/>
    </source>
</evidence>
<dbReference type="HAMAP" id="MF_00107">
    <property type="entry name" value="IspF"/>
    <property type="match status" value="1"/>
</dbReference>
<keyword evidence="5 8" id="KW-0479">Metal-binding</keyword>
<dbReference type="PANTHER" id="PTHR43181">
    <property type="entry name" value="2-C-METHYL-D-ERYTHRITOL 2,4-CYCLODIPHOSPHATE SYNTHASE, CHLOROPLASTIC"/>
    <property type="match status" value="1"/>
</dbReference>
<comment type="subunit">
    <text evidence="8">Homotrimer.</text>
</comment>
<comment type="caution">
    <text evidence="11">The sequence shown here is derived from an EMBL/GenBank/DDBJ whole genome shotgun (WGS) entry which is preliminary data.</text>
</comment>
<dbReference type="InterPro" id="IPR036571">
    <property type="entry name" value="MECDP_synthase_sf"/>
</dbReference>
<dbReference type="PROSITE" id="PS01350">
    <property type="entry name" value="ISPF"/>
    <property type="match status" value="1"/>
</dbReference>
<organism evidence="11 12">
    <name type="scientific">Candidatus Aquicultor primus</name>
    <dbReference type="NCBI Taxonomy" id="1797195"/>
    <lineage>
        <taxon>Bacteria</taxon>
        <taxon>Bacillati</taxon>
        <taxon>Actinomycetota</taxon>
        <taxon>Candidatus Aquicultoria</taxon>
        <taxon>Candidatus Aquicultorales</taxon>
        <taxon>Candidatus Aquicultoraceae</taxon>
        <taxon>Candidatus Aquicultor</taxon>
    </lineage>
</organism>
<evidence type="ECO:0000256" key="8">
    <source>
        <dbReference type="HAMAP-Rule" id="MF_00107"/>
    </source>
</evidence>
<dbReference type="InterPro" id="IPR003526">
    <property type="entry name" value="MECDP_synthase"/>
</dbReference>
<dbReference type="NCBIfam" id="TIGR00151">
    <property type="entry name" value="ispF"/>
    <property type="match status" value="1"/>
</dbReference>
<dbReference type="Proteomes" id="UP000178086">
    <property type="component" value="Unassembled WGS sequence"/>
</dbReference>
<feature type="binding site" evidence="8">
    <location>
        <begin position="132"/>
        <end position="135"/>
    </location>
    <ligand>
        <name>4-CDP-2-C-methyl-D-erythritol 2-phosphate</name>
        <dbReference type="ChEBI" id="CHEBI:57919"/>
    </ligand>
</feature>
<feature type="binding site" evidence="8">
    <location>
        <position position="139"/>
    </location>
    <ligand>
        <name>4-CDP-2-C-methyl-D-erythritol 2-phosphate</name>
        <dbReference type="ChEBI" id="CHEBI:57919"/>
    </ligand>
</feature>
<feature type="binding site" evidence="8">
    <location>
        <position position="142"/>
    </location>
    <ligand>
        <name>4-CDP-2-C-methyl-D-erythritol 2-phosphate</name>
        <dbReference type="ChEBI" id="CHEBI:57919"/>
    </ligand>
</feature>
<dbReference type="FunFam" id="3.30.1330.50:FF:000001">
    <property type="entry name" value="2-C-methyl-D-erythritol 2,4-cyclodiphosphate synthase"/>
    <property type="match status" value="1"/>
</dbReference>
<comment type="function">
    <text evidence="8">Involved in the biosynthesis of isopentenyl diphosphate (IPP) and dimethylallyl diphosphate (DMAPP), two major building blocks of isoprenoid compounds. Catalyzes the conversion of 4-diphosphocytidyl-2-C-methyl-D-erythritol 2-phosphate (CDP-ME2P) to 2-C-methyl-D-erythritol 2,4-cyclodiphosphate (ME-CPP) with a corresponding release of cytidine 5-monophosphate (CMP).</text>
</comment>
<dbReference type="GO" id="GO:0046872">
    <property type="term" value="F:metal ion binding"/>
    <property type="evidence" value="ECO:0007669"/>
    <property type="project" value="UniProtKB-KW"/>
</dbReference>
<feature type="site" description="Transition state stabilizer" evidence="8">
    <location>
        <position position="34"/>
    </location>
</feature>
<dbReference type="GO" id="GO:0016114">
    <property type="term" value="P:terpenoid biosynthetic process"/>
    <property type="evidence" value="ECO:0007669"/>
    <property type="project" value="InterPro"/>
</dbReference>
<feature type="binding site" evidence="8">
    <location>
        <begin position="34"/>
        <end position="35"/>
    </location>
    <ligand>
        <name>4-CDP-2-C-methyl-D-erythritol 2-phosphate</name>
        <dbReference type="ChEBI" id="CHEBI:57919"/>
    </ligand>
</feature>
<keyword evidence="6 8" id="KW-0414">Isoprene biosynthesis</keyword>
<dbReference type="InterPro" id="IPR020555">
    <property type="entry name" value="MECDP_synthase_CS"/>
</dbReference>
<evidence type="ECO:0000313" key="11">
    <source>
        <dbReference type="EMBL" id="OFW31995.1"/>
    </source>
</evidence>
<dbReference type="Pfam" id="PF02542">
    <property type="entry name" value="YgbB"/>
    <property type="match status" value="1"/>
</dbReference>
<feature type="site" description="Transition state stabilizer" evidence="8">
    <location>
        <position position="133"/>
    </location>
</feature>
<dbReference type="UniPathway" id="UPA00056">
    <property type="reaction ID" value="UER00095"/>
</dbReference>
<dbReference type="SUPFAM" id="SSF69765">
    <property type="entry name" value="IpsF-like"/>
    <property type="match status" value="1"/>
</dbReference>
<feature type="domain" description="2-C-methyl-D-erythritol 2,4-cyclodiphosphate synthase" evidence="10">
    <location>
        <begin position="1"/>
        <end position="154"/>
    </location>
</feature>
<gene>
    <name evidence="8" type="primary">ispF</name>
    <name evidence="11" type="ORF">A2074_08295</name>
</gene>
<dbReference type="EMBL" id="MELI01000106">
    <property type="protein sequence ID" value="OFW31995.1"/>
    <property type="molecule type" value="Genomic_DNA"/>
</dbReference>
<comment type="cofactor">
    <cofactor evidence="8">
        <name>a divalent metal cation</name>
        <dbReference type="ChEBI" id="CHEBI:60240"/>
    </cofactor>
    <text evidence="8">Binds 1 divalent metal cation per subunit.</text>
</comment>
<evidence type="ECO:0000256" key="3">
    <source>
        <dbReference type="ARBA" id="ARBA00008480"/>
    </source>
</evidence>
<feature type="binding site" evidence="8">
    <location>
        <position position="10"/>
    </location>
    <ligand>
        <name>a divalent metal cation</name>
        <dbReference type="ChEBI" id="CHEBI:60240"/>
    </ligand>
</feature>
<evidence type="ECO:0000256" key="5">
    <source>
        <dbReference type="ARBA" id="ARBA00022723"/>
    </source>
</evidence>
<comment type="caution">
    <text evidence="8">Lacks conserved residue(s) required for the propagation of feature annotation.</text>
</comment>
<dbReference type="PANTHER" id="PTHR43181:SF1">
    <property type="entry name" value="2-C-METHYL-D-ERYTHRITOL 2,4-CYCLODIPHOSPHATE SYNTHASE, CHLOROPLASTIC"/>
    <property type="match status" value="1"/>
</dbReference>
<evidence type="ECO:0000256" key="1">
    <source>
        <dbReference type="ARBA" id="ARBA00000200"/>
    </source>
</evidence>
<feature type="binding site" evidence="8">
    <location>
        <begin position="61"/>
        <end position="65"/>
    </location>
    <ligand>
        <name>4-CDP-2-C-methyl-D-erythritol 2-phosphate</name>
        <dbReference type="ChEBI" id="CHEBI:57919"/>
    </ligand>
</feature>
<dbReference type="GO" id="GO:0019288">
    <property type="term" value="P:isopentenyl diphosphate biosynthetic process, methylerythritol 4-phosphate pathway"/>
    <property type="evidence" value="ECO:0007669"/>
    <property type="project" value="UniProtKB-UniRule"/>
</dbReference>
<feature type="binding site" evidence="8">
    <location>
        <begin position="56"/>
        <end position="58"/>
    </location>
    <ligand>
        <name>4-CDP-2-C-methyl-D-erythritol 2-phosphate</name>
        <dbReference type="ChEBI" id="CHEBI:57919"/>
    </ligand>
</feature>
<name>A0A1F2ULV4_9ACTN</name>
<evidence type="ECO:0000313" key="12">
    <source>
        <dbReference type="Proteomes" id="UP000178086"/>
    </source>
</evidence>
<keyword evidence="7 8" id="KW-0456">Lyase</keyword>
<dbReference type="EC" id="4.6.1.12" evidence="4 8"/>
<protein>
    <recommendedName>
        <fullName evidence="4 8">2-C-methyl-D-erythritol 2,4-cyclodiphosphate synthase</fullName>
        <shortName evidence="8">MECDP-synthase</shortName>
        <shortName evidence="8">MECPP-synthase</shortName>
        <shortName evidence="8">MECPS</shortName>
        <ecNumber evidence="4 8">4.6.1.12</ecNumber>
    </recommendedName>
</protein>
<sequence length="164" mass="17799">MRVGTGFDVHRFVRGRPLVLGGVEVPFEFGLEGHSDADVLTHAIIDAMFGATAAGDLGRYFPDTDSKFKGISSIALLRDAVRILDEQGFRLVNIDVTVILEHPKLAPFREQMREVLSTAAGLEVSRVSVKATTTEGLGFTGRGEGVAAQAVVLVEEHPLHEERF</sequence>
<reference evidence="11 12" key="1">
    <citation type="journal article" date="2016" name="Nat. Commun.">
        <title>Thousands of microbial genomes shed light on interconnected biogeochemical processes in an aquifer system.</title>
        <authorList>
            <person name="Anantharaman K."/>
            <person name="Brown C.T."/>
            <person name="Hug L.A."/>
            <person name="Sharon I."/>
            <person name="Castelle C.J."/>
            <person name="Probst A.J."/>
            <person name="Thomas B.C."/>
            <person name="Singh A."/>
            <person name="Wilkins M.J."/>
            <person name="Karaoz U."/>
            <person name="Brodie E.L."/>
            <person name="Williams K.H."/>
            <person name="Hubbard S.S."/>
            <person name="Banfield J.F."/>
        </authorList>
    </citation>
    <scope>NUCLEOTIDE SEQUENCE [LARGE SCALE GENOMIC DNA]</scope>
</reference>
<evidence type="ECO:0000256" key="6">
    <source>
        <dbReference type="ARBA" id="ARBA00023229"/>
    </source>
</evidence>
<evidence type="ECO:0000259" key="10">
    <source>
        <dbReference type="Pfam" id="PF02542"/>
    </source>
</evidence>
<comment type="similarity">
    <text evidence="3 8 9">Belongs to the IspF family.</text>
</comment>
<accession>A0A1F2ULV4</accession>
<comment type="pathway">
    <text evidence="2 8">Isoprenoid biosynthesis; isopentenyl diphosphate biosynthesis via DXP pathway; isopentenyl diphosphate from 1-deoxy-D-xylulose 5-phosphate: step 4/6.</text>
</comment>
<evidence type="ECO:0000256" key="4">
    <source>
        <dbReference type="ARBA" id="ARBA00012579"/>
    </source>
</evidence>
<dbReference type="CDD" id="cd00554">
    <property type="entry name" value="MECDP_synthase"/>
    <property type="match status" value="1"/>
</dbReference>
<comment type="catalytic activity">
    <reaction evidence="1 8 9">
        <text>4-CDP-2-C-methyl-D-erythritol 2-phosphate = 2-C-methyl-D-erythritol 2,4-cyclic diphosphate + CMP</text>
        <dbReference type="Rhea" id="RHEA:23864"/>
        <dbReference type="ChEBI" id="CHEBI:57919"/>
        <dbReference type="ChEBI" id="CHEBI:58483"/>
        <dbReference type="ChEBI" id="CHEBI:60377"/>
        <dbReference type="EC" id="4.6.1.12"/>
    </reaction>
</comment>
<feature type="binding site" evidence="8">
    <location>
        <position position="8"/>
    </location>
    <ligand>
        <name>a divalent metal cation</name>
        <dbReference type="ChEBI" id="CHEBI:60240"/>
    </ligand>
</feature>
<dbReference type="GO" id="GO:0008685">
    <property type="term" value="F:2-C-methyl-D-erythritol 2,4-cyclodiphosphate synthase activity"/>
    <property type="evidence" value="ECO:0007669"/>
    <property type="project" value="UniProtKB-UniRule"/>
</dbReference>
<dbReference type="Gene3D" id="3.30.1330.50">
    <property type="entry name" value="2-C-methyl-D-erythritol 2,4-cyclodiphosphate synthase"/>
    <property type="match status" value="1"/>
</dbReference>
<proteinExistence type="inferred from homology"/>
<evidence type="ECO:0000256" key="9">
    <source>
        <dbReference type="RuleBase" id="RU004395"/>
    </source>
</evidence>
<feature type="binding site" evidence="8">
    <location>
        <begin position="8"/>
        <end position="10"/>
    </location>
    <ligand>
        <name>4-CDP-2-C-methyl-D-erythritol 2-phosphate</name>
        <dbReference type="ChEBI" id="CHEBI:57919"/>
    </ligand>
</feature>
<dbReference type="AlphaFoldDB" id="A0A1F2ULV4"/>
<feature type="binding site" evidence="8">
    <location>
        <position position="42"/>
    </location>
    <ligand>
        <name>a divalent metal cation</name>
        <dbReference type="ChEBI" id="CHEBI:60240"/>
    </ligand>
</feature>